<protein>
    <submittedName>
        <fullName evidence="3">Diguanylate cyclase (GGDEF)-like protein</fullName>
    </submittedName>
</protein>
<gene>
    <name evidence="3" type="ORF">J2T10_002572</name>
</gene>
<organism evidence="3 4">
    <name type="scientific">Paenarthrobacter nicotinovorans</name>
    <name type="common">Arthrobacter nicotinovorans</name>
    <dbReference type="NCBI Taxonomy" id="29320"/>
    <lineage>
        <taxon>Bacteria</taxon>
        <taxon>Bacillati</taxon>
        <taxon>Actinomycetota</taxon>
        <taxon>Actinomycetes</taxon>
        <taxon>Micrococcales</taxon>
        <taxon>Micrococcaceae</taxon>
        <taxon>Paenarthrobacter</taxon>
    </lineage>
</organism>
<evidence type="ECO:0000256" key="1">
    <source>
        <dbReference type="SAM" id="Phobius"/>
    </source>
</evidence>
<name>A0ABT9TMM0_PAENI</name>
<dbReference type="InterPro" id="IPR000160">
    <property type="entry name" value="GGDEF_dom"/>
</dbReference>
<dbReference type="RefSeq" id="WP_306878474.1">
    <property type="nucleotide sequence ID" value="NZ_JAUSSW010000006.1"/>
</dbReference>
<reference evidence="3 4" key="1">
    <citation type="submission" date="2023-07" db="EMBL/GenBank/DDBJ databases">
        <title>Sorghum-associated microbial communities from plants grown in Nebraska, USA.</title>
        <authorList>
            <person name="Schachtman D."/>
        </authorList>
    </citation>
    <scope>NUCLEOTIDE SEQUENCE [LARGE SCALE GENOMIC DNA]</scope>
    <source>
        <strain evidence="3 4">CC523</strain>
    </source>
</reference>
<feature type="transmembrane region" description="Helical" evidence="1">
    <location>
        <begin position="113"/>
        <end position="132"/>
    </location>
</feature>
<dbReference type="PROSITE" id="PS50887">
    <property type="entry name" value="GGDEF"/>
    <property type="match status" value="1"/>
</dbReference>
<dbReference type="NCBIfam" id="TIGR00254">
    <property type="entry name" value="GGDEF"/>
    <property type="match status" value="1"/>
</dbReference>
<feature type="domain" description="GGDEF" evidence="2">
    <location>
        <begin position="242"/>
        <end position="373"/>
    </location>
</feature>
<dbReference type="InterPro" id="IPR050469">
    <property type="entry name" value="Diguanylate_Cyclase"/>
</dbReference>
<comment type="caution">
    <text evidence="3">The sequence shown here is derived from an EMBL/GenBank/DDBJ whole genome shotgun (WGS) entry which is preliminary data.</text>
</comment>
<keyword evidence="1" id="KW-0472">Membrane</keyword>
<dbReference type="PANTHER" id="PTHR45138:SF9">
    <property type="entry name" value="DIGUANYLATE CYCLASE DGCM-RELATED"/>
    <property type="match status" value="1"/>
</dbReference>
<feature type="transmembrane region" description="Helical" evidence="1">
    <location>
        <begin position="176"/>
        <end position="199"/>
    </location>
</feature>
<keyword evidence="1" id="KW-0812">Transmembrane</keyword>
<proteinExistence type="predicted"/>
<dbReference type="SMART" id="SM00267">
    <property type="entry name" value="GGDEF"/>
    <property type="match status" value="1"/>
</dbReference>
<feature type="transmembrane region" description="Helical" evidence="1">
    <location>
        <begin position="52"/>
        <end position="73"/>
    </location>
</feature>
<dbReference type="SUPFAM" id="SSF55073">
    <property type="entry name" value="Nucleotide cyclase"/>
    <property type="match status" value="1"/>
</dbReference>
<feature type="transmembrane region" description="Helical" evidence="1">
    <location>
        <begin position="85"/>
        <end position="101"/>
    </location>
</feature>
<sequence length="381" mass="40438">MKLALGVVTLTLWVLFLGSYRRTRSLYSAYWCAALGCWLAGNVAYWLKETDWGWVASPLGNALTVAGAFGVWAGFRSLRNLGTPLWLLFAAPAVTASATVIETDPDGAWHGGLVYFALMATGMALAARELALLKSRASQAHRPLLVVAAVLVAYFGCRIVVYAVAGPDSEVLQSYFSPAVTCLLLIMLLVLVSFSMTALNSHQLITRLNERASRDGMTGLFNRQAFMELAERELAALQTAGRSAAVVLADLDHFKSVNDTHGHAAGDAAIRAFAMACKGSLRRTDLVGRYGGEEFVIFLPGADEVAAEAITTEISRRLAAAPAPDGLEFPTVSYGISSTAISGSTLAQLIHTADGALYQAKAAGRNRAFKADGPLDAASST</sequence>
<evidence type="ECO:0000313" key="4">
    <source>
        <dbReference type="Proteomes" id="UP001244563"/>
    </source>
</evidence>
<dbReference type="PANTHER" id="PTHR45138">
    <property type="entry name" value="REGULATORY COMPONENTS OF SENSORY TRANSDUCTION SYSTEM"/>
    <property type="match status" value="1"/>
</dbReference>
<dbReference type="CDD" id="cd01949">
    <property type="entry name" value="GGDEF"/>
    <property type="match status" value="1"/>
</dbReference>
<dbReference type="InterPro" id="IPR029787">
    <property type="entry name" value="Nucleotide_cyclase"/>
</dbReference>
<dbReference type="EMBL" id="JAUSSW010000006">
    <property type="protein sequence ID" value="MDQ0102919.1"/>
    <property type="molecule type" value="Genomic_DNA"/>
</dbReference>
<keyword evidence="1" id="KW-1133">Transmembrane helix</keyword>
<accession>A0ABT9TMM0</accession>
<dbReference type="Pfam" id="PF00990">
    <property type="entry name" value="GGDEF"/>
    <property type="match status" value="1"/>
</dbReference>
<evidence type="ECO:0000313" key="3">
    <source>
        <dbReference type="EMBL" id="MDQ0102919.1"/>
    </source>
</evidence>
<dbReference type="InterPro" id="IPR043128">
    <property type="entry name" value="Rev_trsase/Diguanyl_cyclase"/>
</dbReference>
<dbReference type="Gene3D" id="3.30.70.270">
    <property type="match status" value="1"/>
</dbReference>
<keyword evidence="4" id="KW-1185">Reference proteome</keyword>
<evidence type="ECO:0000259" key="2">
    <source>
        <dbReference type="PROSITE" id="PS50887"/>
    </source>
</evidence>
<feature type="transmembrane region" description="Helical" evidence="1">
    <location>
        <begin position="144"/>
        <end position="164"/>
    </location>
</feature>
<dbReference type="Proteomes" id="UP001244563">
    <property type="component" value="Unassembled WGS sequence"/>
</dbReference>